<dbReference type="EMBL" id="CP040004">
    <property type="protein sequence ID" value="QCT42296.1"/>
    <property type="molecule type" value="Genomic_DNA"/>
</dbReference>
<reference evidence="4 5" key="1">
    <citation type="submission" date="2019-04" db="EMBL/GenBank/DDBJ databases">
        <title>Saccharibacteria TM7 genomes.</title>
        <authorList>
            <person name="Bor B."/>
            <person name="He X."/>
            <person name="Chen T."/>
            <person name="Dewhirst F.E."/>
        </authorList>
    </citation>
    <scope>NUCLEOTIDE SEQUENCE [LARGE SCALE GENOMIC DNA]</scope>
    <source>
        <strain evidence="4 5">BB001</strain>
    </source>
</reference>
<feature type="compositionally biased region" description="Low complexity" evidence="1">
    <location>
        <begin position="232"/>
        <end position="242"/>
    </location>
</feature>
<feature type="domain" description="PIN" evidence="3">
    <location>
        <begin position="36"/>
        <end position="143"/>
    </location>
</feature>
<dbReference type="Gene3D" id="3.40.50.1010">
    <property type="entry name" value="5'-nuclease"/>
    <property type="match status" value="1"/>
</dbReference>
<evidence type="ECO:0000256" key="2">
    <source>
        <dbReference type="SAM" id="Phobius"/>
    </source>
</evidence>
<dbReference type="InterPro" id="IPR029060">
    <property type="entry name" value="PIN-like_dom_sf"/>
</dbReference>
<feature type="region of interest" description="Disordered" evidence="1">
    <location>
        <begin position="232"/>
        <end position="307"/>
    </location>
</feature>
<name>A0A4V1GDM4_9BACT</name>
<accession>A0A4V1GDM4</accession>
<dbReference type="Proteomes" id="UP000310639">
    <property type="component" value="Chromosome"/>
</dbReference>
<proteinExistence type="predicted"/>
<dbReference type="SMART" id="SM00670">
    <property type="entry name" value="PINc"/>
    <property type="match status" value="1"/>
</dbReference>
<gene>
    <name evidence="4" type="ORF">FBF37_02340</name>
</gene>
<dbReference type="OrthoDB" id="9780734at2"/>
<sequence>MEKTIELLIIIMLLAIMAEIYLLVKPRRHAGSSTQMPILVDTSVLMDGRVVDLAKTGFLLGQIIVPRSVLIELQLLADGADHAKRERARFGMDAMKELKDVLGGSFTLLDDATRIPEGVDNRLLQLAKEMNAAILTLDYNLNKVAQVEGIQILNINELAKSLRMSYLPGDELVLELTQKGQDSHQAVGYLHDGTMVVVEQAKKFLGQKKRIEIIRSLQTDAGKMMFAKVVEQTTPPEPTRQTAVVTKRRSAGRKVQTGPEAPAKKTAKKPAVKAQKPSQQTRRRSTATKTSAQREAELIRLANSQDD</sequence>
<dbReference type="InterPro" id="IPR002716">
    <property type="entry name" value="PIN_dom"/>
</dbReference>
<dbReference type="CDD" id="cd09877">
    <property type="entry name" value="PIN_YacL-like"/>
    <property type="match status" value="1"/>
</dbReference>
<evidence type="ECO:0000313" key="5">
    <source>
        <dbReference type="Proteomes" id="UP000310639"/>
    </source>
</evidence>
<keyword evidence="5" id="KW-1185">Reference proteome</keyword>
<keyword evidence="2" id="KW-1133">Transmembrane helix</keyword>
<dbReference type="PANTHER" id="PTHR11603:SF147">
    <property type="entry name" value="MEMBRANE PROTEIN"/>
    <property type="match status" value="1"/>
</dbReference>
<dbReference type="AlphaFoldDB" id="A0A4V1GDM4"/>
<evidence type="ECO:0000259" key="3">
    <source>
        <dbReference type="SMART" id="SM00670"/>
    </source>
</evidence>
<keyword evidence="2" id="KW-0472">Membrane</keyword>
<organism evidence="4 5">
    <name type="scientific">Candidatus Nanosynbacter featherlites</name>
    <dbReference type="NCBI Taxonomy" id="2572088"/>
    <lineage>
        <taxon>Bacteria</taxon>
        <taxon>Candidatus Saccharimonadota</taxon>
        <taxon>Candidatus Saccharimonadia</taxon>
        <taxon>Candidatus Nanosynbacterales</taxon>
        <taxon>Candidatus Nanosynbacteraceae</taxon>
        <taxon>Candidatus Nanosynbacter</taxon>
    </lineage>
</organism>
<dbReference type="SUPFAM" id="SSF88723">
    <property type="entry name" value="PIN domain-like"/>
    <property type="match status" value="1"/>
</dbReference>
<evidence type="ECO:0000313" key="4">
    <source>
        <dbReference type="EMBL" id="QCT42296.1"/>
    </source>
</evidence>
<evidence type="ECO:0000256" key="1">
    <source>
        <dbReference type="SAM" id="MobiDB-lite"/>
    </source>
</evidence>
<dbReference type="InterPro" id="IPR052041">
    <property type="entry name" value="Nucleic_acid_metab_PIN/TRAM"/>
</dbReference>
<keyword evidence="2" id="KW-0812">Transmembrane</keyword>
<feature type="transmembrane region" description="Helical" evidence="2">
    <location>
        <begin position="7"/>
        <end position="24"/>
    </location>
</feature>
<dbReference type="KEGG" id="nft:FBF37_02340"/>
<dbReference type="PANTHER" id="PTHR11603">
    <property type="entry name" value="AAA FAMILY ATPASE"/>
    <property type="match status" value="1"/>
</dbReference>
<protein>
    <recommendedName>
        <fullName evidence="3">PIN domain-containing protein</fullName>
    </recommendedName>
</protein>
<dbReference type="RefSeq" id="WP_138079110.1">
    <property type="nucleotide sequence ID" value="NZ_CP040004.1"/>
</dbReference>